<feature type="domain" description="NADP-dependent oxidoreductase" evidence="2">
    <location>
        <begin position="37"/>
        <end position="354"/>
    </location>
</feature>
<accession>C0NDE3</accession>
<dbReference type="Pfam" id="PF00248">
    <property type="entry name" value="Aldo_ket_red"/>
    <property type="match status" value="1"/>
</dbReference>
<sequence>MATIDSEIDVSAMKTRPLEGNASAIEYFQLESFVVPRLMIGLWQLSSPAWGFASKSKMLSQFQKHVDSGFTAYDMADHYGDAEIIFGQFRSSYSGPKSTFCATKYCVFEPITVTEDGMRNAVSQRLANIQSDKIDLLQFHWQDYNNSQYIRALQFLQDDERVAALGLCNFDTKRMEEVISVGVKVATNQVQTRYLNIIQSPMLTVNAKFINRPQFSLIDARPTYAMAKACEKHHIKLLTYGTLCGGFLSEKWIAKDEPDPFSTDMTPSLRKYLEMINIWGSWPLFQTLLRTLSAIGRKHDVSVSAVAIRWVLDFSYVGAVIVGVRMGVSEHTEDNLAVYGWRLDAEDTKMLEEVLCQSRRGDMFSDMGDCGAEYRGNHDAGLRGPQSAPYRLRLRSNLPTDKPMDIRW</sequence>
<organism evidence="3 4">
    <name type="scientific">Ajellomyces capsulatus (strain G186AR / H82 / ATCC MYA-2454 / RMSCC 2432)</name>
    <name type="common">Darling's disease fungus</name>
    <name type="synonym">Histoplasma capsulatum</name>
    <dbReference type="NCBI Taxonomy" id="447093"/>
    <lineage>
        <taxon>Eukaryota</taxon>
        <taxon>Fungi</taxon>
        <taxon>Dikarya</taxon>
        <taxon>Ascomycota</taxon>
        <taxon>Pezizomycotina</taxon>
        <taxon>Eurotiomycetes</taxon>
        <taxon>Eurotiomycetidae</taxon>
        <taxon>Onygenales</taxon>
        <taxon>Ajellomycetaceae</taxon>
        <taxon>Histoplasma</taxon>
    </lineage>
</organism>
<dbReference type="EMBL" id="GG663363">
    <property type="protein sequence ID" value="EEH11684.1"/>
    <property type="molecule type" value="Genomic_DNA"/>
</dbReference>
<dbReference type="AlphaFoldDB" id="C0NDE3"/>
<dbReference type="RefSeq" id="XP_045292164.1">
    <property type="nucleotide sequence ID" value="XM_045428189.1"/>
</dbReference>
<dbReference type="Proteomes" id="UP000001631">
    <property type="component" value="Unassembled WGS sequence"/>
</dbReference>
<evidence type="ECO:0000259" key="2">
    <source>
        <dbReference type="Pfam" id="PF00248"/>
    </source>
</evidence>
<proteinExistence type="predicted"/>
<dbReference type="Gene3D" id="3.20.20.100">
    <property type="entry name" value="NADP-dependent oxidoreductase domain"/>
    <property type="match status" value="1"/>
</dbReference>
<keyword evidence="1" id="KW-0560">Oxidoreductase</keyword>
<gene>
    <name evidence="3" type="ORF">HCBG_01139</name>
</gene>
<dbReference type="InterPro" id="IPR023210">
    <property type="entry name" value="NADP_OxRdtase_dom"/>
</dbReference>
<evidence type="ECO:0000313" key="3">
    <source>
        <dbReference type="EMBL" id="EEH11684.1"/>
    </source>
</evidence>
<dbReference type="STRING" id="447093.C0NDE3"/>
<name>C0NDE3_AJECG</name>
<evidence type="ECO:0000313" key="4">
    <source>
        <dbReference type="Proteomes" id="UP000001631"/>
    </source>
</evidence>
<evidence type="ECO:0000256" key="1">
    <source>
        <dbReference type="ARBA" id="ARBA00023002"/>
    </source>
</evidence>
<dbReference type="InterPro" id="IPR036812">
    <property type="entry name" value="NAD(P)_OxRdtase_dom_sf"/>
</dbReference>
<keyword evidence="4" id="KW-1185">Reference proteome</keyword>
<dbReference type="VEuPathDB" id="FungiDB:I7I50_03213"/>
<dbReference type="SUPFAM" id="SSF51430">
    <property type="entry name" value="NAD(P)-linked oxidoreductase"/>
    <property type="match status" value="1"/>
</dbReference>
<dbReference type="PANTHER" id="PTHR43147:SF2">
    <property type="entry name" value="NADP-DEPENDENT OXIDOREDUCTASE DOMAIN-CONTAINING PROTEIN"/>
    <property type="match status" value="1"/>
</dbReference>
<reference evidence="3" key="1">
    <citation type="submission" date="2009-02" db="EMBL/GenBank/DDBJ databases">
        <title>The Genome Sequence of Ajellomyces capsulatus strain G186AR.</title>
        <authorList>
            <consortium name="The Broad Institute Genome Sequencing Platform"/>
            <person name="Champion M."/>
            <person name="Cuomo C."/>
            <person name="Ma L.-J."/>
            <person name="Henn M.R."/>
            <person name="Sil A."/>
            <person name="Goldman B."/>
            <person name="Young S.K."/>
            <person name="Kodira C.D."/>
            <person name="Zeng Q."/>
            <person name="Koehrsen M."/>
            <person name="Alvarado L."/>
            <person name="Berlin A."/>
            <person name="Borenstein D."/>
            <person name="Chen Z."/>
            <person name="Engels R."/>
            <person name="Freedman E."/>
            <person name="Gellesch M."/>
            <person name="Goldberg J."/>
            <person name="Griggs A."/>
            <person name="Gujja S."/>
            <person name="Heiman D."/>
            <person name="Hepburn T."/>
            <person name="Howarth C."/>
            <person name="Jen D."/>
            <person name="Larson L."/>
            <person name="Lewis B."/>
            <person name="Mehta T."/>
            <person name="Park D."/>
            <person name="Pearson M."/>
            <person name="Roberts A."/>
            <person name="Saif S."/>
            <person name="Shea T."/>
            <person name="Shenoy N."/>
            <person name="Sisk P."/>
            <person name="Stolte C."/>
            <person name="Sykes S."/>
            <person name="Walk T."/>
            <person name="White J."/>
            <person name="Yandava C."/>
            <person name="Klein B."/>
            <person name="McEwen J.G."/>
            <person name="Puccia R."/>
            <person name="Goldman G.H."/>
            <person name="Felipe M.S."/>
            <person name="Nino-Vega G."/>
            <person name="San-Blas G."/>
            <person name="Taylor J."/>
            <person name="Mendoza L."/>
            <person name="Galagan J."/>
            <person name="Nusbaum C."/>
            <person name="Birren B."/>
        </authorList>
    </citation>
    <scope>NUCLEOTIDE SEQUENCE</scope>
    <source>
        <strain evidence="3">G186AR</strain>
    </source>
</reference>
<dbReference type="HOGENOM" id="CLU_023205_4_0_1"/>
<dbReference type="GeneID" id="69034156"/>
<dbReference type="CDD" id="cd19101">
    <property type="entry name" value="AKR_unchar"/>
    <property type="match status" value="1"/>
</dbReference>
<protein>
    <submittedName>
        <fullName evidence="3">Aldo/keto reductase</fullName>
    </submittedName>
</protein>
<dbReference type="PANTHER" id="PTHR43147">
    <property type="entry name" value="PROTEIN TAS"/>
    <property type="match status" value="1"/>
</dbReference>
<dbReference type="GO" id="GO:0016491">
    <property type="term" value="F:oxidoreductase activity"/>
    <property type="evidence" value="ECO:0007669"/>
    <property type="project" value="UniProtKB-KW"/>
</dbReference>
<dbReference type="InParanoid" id="C0NDE3"/>